<feature type="transmembrane region" description="Helical" evidence="1">
    <location>
        <begin position="102"/>
        <end position="124"/>
    </location>
</feature>
<dbReference type="EMBL" id="CP036402">
    <property type="protein sequence ID" value="QBI18734.1"/>
    <property type="molecule type" value="Genomic_DNA"/>
</dbReference>
<feature type="transmembrane region" description="Helical" evidence="1">
    <location>
        <begin position="45"/>
        <end position="65"/>
    </location>
</feature>
<keyword evidence="1" id="KW-1133">Transmembrane helix</keyword>
<evidence type="ECO:0000313" key="3">
    <source>
        <dbReference type="Proteomes" id="UP000291469"/>
    </source>
</evidence>
<protein>
    <submittedName>
        <fullName evidence="2">Uncharacterized protein</fullName>
    </submittedName>
</protein>
<feature type="transmembrane region" description="Helical" evidence="1">
    <location>
        <begin position="20"/>
        <end position="39"/>
    </location>
</feature>
<dbReference type="RefSeq" id="WP_131153732.1">
    <property type="nucleotide sequence ID" value="NZ_CP036402.1"/>
</dbReference>
<keyword evidence="1" id="KW-0812">Transmembrane</keyword>
<reference evidence="2 3" key="1">
    <citation type="submission" date="2019-01" db="EMBL/GenBank/DDBJ databases">
        <title>Egibacter rhizosphaerae EGI 80759T.</title>
        <authorList>
            <person name="Chen D.-D."/>
            <person name="Tian Y."/>
            <person name="Jiao J.-Y."/>
            <person name="Zhang X.-T."/>
            <person name="Zhang Y.-G."/>
            <person name="Zhang Y."/>
            <person name="Xiao M."/>
            <person name="Shu W.-S."/>
            <person name="Li W.-J."/>
        </authorList>
    </citation>
    <scope>NUCLEOTIDE SEQUENCE [LARGE SCALE GENOMIC DNA]</scope>
    <source>
        <strain evidence="2 3">EGI 80759</strain>
    </source>
</reference>
<proteinExistence type="predicted"/>
<dbReference type="Proteomes" id="UP000291469">
    <property type="component" value="Chromosome"/>
</dbReference>
<keyword evidence="1" id="KW-0472">Membrane</keyword>
<name>A0A411YC04_9ACTN</name>
<gene>
    <name evidence="2" type="ORF">ER308_03655</name>
</gene>
<evidence type="ECO:0000256" key="1">
    <source>
        <dbReference type="SAM" id="Phobius"/>
    </source>
</evidence>
<dbReference type="KEGG" id="erz:ER308_03655"/>
<sequence>MSEERVEALSRFDRLGGAPWLQVGMFLLFAVVGAGVLIFDPHGTPVTTLPVLAAGVLVGLILAFLGGRGRVHVGISAFELGLIPVLGIAALAVTGGHGPQTLGVLCFYMATVIGLRWILPWGLLREAGGSREG</sequence>
<organism evidence="2 3">
    <name type="scientific">Egibacter rhizosphaerae</name>
    <dbReference type="NCBI Taxonomy" id="1670831"/>
    <lineage>
        <taxon>Bacteria</taxon>
        <taxon>Bacillati</taxon>
        <taxon>Actinomycetota</taxon>
        <taxon>Nitriliruptoria</taxon>
        <taxon>Egibacterales</taxon>
        <taxon>Egibacteraceae</taxon>
        <taxon>Egibacter</taxon>
    </lineage>
</organism>
<dbReference type="AlphaFoldDB" id="A0A411YC04"/>
<accession>A0A411YC04</accession>
<keyword evidence="3" id="KW-1185">Reference proteome</keyword>
<feature type="transmembrane region" description="Helical" evidence="1">
    <location>
        <begin position="77"/>
        <end position="96"/>
    </location>
</feature>
<evidence type="ECO:0000313" key="2">
    <source>
        <dbReference type="EMBL" id="QBI18734.1"/>
    </source>
</evidence>